<name>A0A8K0R172_9PLEO</name>
<feature type="compositionally biased region" description="Polar residues" evidence="1">
    <location>
        <begin position="227"/>
        <end position="262"/>
    </location>
</feature>
<comment type="caution">
    <text evidence="2">The sequence shown here is derived from an EMBL/GenBank/DDBJ whole genome shotgun (WGS) entry which is preliminary data.</text>
</comment>
<dbReference type="AlphaFoldDB" id="A0A8K0R172"/>
<feature type="region of interest" description="Disordered" evidence="1">
    <location>
        <begin position="187"/>
        <end position="266"/>
    </location>
</feature>
<keyword evidence="3" id="KW-1185">Reference proteome</keyword>
<reference evidence="2" key="1">
    <citation type="journal article" date="2021" name="Nat. Commun.">
        <title>Genetic determinants of endophytism in the Arabidopsis root mycobiome.</title>
        <authorList>
            <person name="Mesny F."/>
            <person name="Miyauchi S."/>
            <person name="Thiergart T."/>
            <person name="Pickel B."/>
            <person name="Atanasova L."/>
            <person name="Karlsson M."/>
            <person name="Huettel B."/>
            <person name="Barry K.W."/>
            <person name="Haridas S."/>
            <person name="Chen C."/>
            <person name="Bauer D."/>
            <person name="Andreopoulos W."/>
            <person name="Pangilinan J."/>
            <person name="LaButti K."/>
            <person name="Riley R."/>
            <person name="Lipzen A."/>
            <person name="Clum A."/>
            <person name="Drula E."/>
            <person name="Henrissat B."/>
            <person name="Kohler A."/>
            <person name="Grigoriev I.V."/>
            <person name="Martin F.M."/>
            <person name="Hacquard S."/>
        </authorList>
    </citation>
    <scope>NUCLEOTIDE SEQUENCE</scope>
    <source>
        <strain evidence="2">MPI-SDFR-AT-0120</strain>
    </source>
</reference>
<sequence>MPLDSNLTLHRWTKEQSDRRKRNSLPAEPEVHDLLGFKGVPAEHCKVYIRKLWLAAEKFQGHSATFIANNAAILQKRIAEVVSILLNDEDKLHEALNEDNFLDDEVRYILIYDNFGPHIWGPDNGAPDLLFSKHGTKKPTWADDQDSIILCVRQWMAARLQARINIIEKGRQSRRPIPVEETMLESVVEEDEEMEQDEGMEQDEKPMETVETPSRPPSAEPSAVETLPTTPQPDSVLCLSSTTPGLENSRSPSTHTTVTGTGNDYEPSCLQVDSVLGSYHGPQAGIGNDEDANHDLEEDEVRSEVSDSVLGKRPATGVFRRRKSPSVRIASSSLRPPRSPSNVRMTNSSLRPRRSPSNVRPSVRIPNSSLRPPRSPSNVRIANSSLRHEHMPEASPTPEQDDGPSDEMVWSPNFQSHNSPIVRNVRSPLRNETMLESSPILQPHAGPSDQAFASPNFPELNPSSVPITYSPLRHEPRRETSPLPDCYMLEPSDPGSPSRSIRSESVHLIDPDAGAPFTDSQLLFQRLDEILTRTSPYSVILERIAPLALKLYADHPYHQFPSDEQRMFADCGHALHCWFALIRGLSDTTDTSQGNRVADVDSLPSTWEKLNARREKMDMRAWKKKRLEAIVAVSPTNVASLSEDLSIILQALIDPLQDPNWGFPGTLLMRLRGFNRDLLETYGVFEVYPVVEA</sequence>
<protein>
    <submittedName>
        <fullName evidence="2">Uncharacterized protein</fullName>
    </submittedName>
</protein>
<proteinExistence type="predicted"/>
<evidence type="ECO:0000313" key="2">
    <source>
        <dbReference type="EMBL" id="KAH7082414.1"/>
    </source>
</evidence>
<evidence type="ECO:0000313" key="3">
    <source>
        <dbReference type="Proteomes" id="UP000813461"/>
    </source>
</evidence>
<organism evidence="2 3">
    <name type="scientific">Paraphoma chrysanthemicola</name>
    <dbReference type="NCBI Taxonomy" id="798071"/>
    <lineage>
        <taxon>Eukaryota</taxon>
        <taxon>Fungi</taxon>
        <taxon>Dikarya</taxon>
        <taxon>Ascomycota</taxon>
        <taxon>Pezizomycotina</taxon>
        <taxon>Dothideomycetes</taxon>
        <taxon>Pleosporomycetidae</taxon>
        <taxon>Pleosporales</taxon>
        <taxon>Pleosporineae</taxon>
        <taxon>Phaeosphaeriaceae</taxon>
        <taxon>Paraphoma</taxon>
    </lineage>
</organism>
<accession>A0A8K0R172</accession>
<feature type="region of interest" description="Disordered" evidence="1">
    <location>
        <begin position="280"/>
        <end position="416"/>
    </location>
</feature>
<feature type="compositionally biased region" description="Acidic residues" evidence="1">
    <location>
        <begin position="187"/>
        <end position="201"/>
    </location>
</feature>
<dbReference type="Proteomes" id="UP000813461">
    <property type="component" value="Unassembled WGS sequence"/>
</dbReference>
<evidence type="ECO:0000256" key="1">
    <source>
        <dbReference type="SAM" id="MobiDB-lite"/>
    </source>
</evidence>
<feature type="compositionally biased region" description="Low complexity" evidence="1">
    <location>
        <begin position="347"/>
        <end position="380"/>
    </location>
</feature>
<gene>
    <name evidence="2" type="ORF">FB567DRAFT_630781</name>
</gene>
<feature type="region of interest" description="Disordered" evidence="1">
    <location>
        <begin position="439"/>
        <end position="502"/>
    </location>
</feature>
<dbReference type="OrthoDB" id="3798977at2759"/>
<feature type="compositionally biased region" description="Acidic residues" evidence="1">
    <location>
        <begin position="288"/>
        <end position="301"/>
    </location>
</feature>
<dbReference type="EMBL" id="JAGMVJ010000014">
    <property type="protein sequence ID" value="KAH7082414.1"/>
    <property type="molecule type" value="Genomic_DNA"/>
</dbReference>